<organism evidence="8 9">
    <name type="scientific">Mesocestoides corti</name>
    <name type="common">Flatworm</name>
    <dbReference type="NCBI Taxonomy" id="53468"/>
    <lineage>
        <taxon>Eukaryota</taxon>
        <taxon>Metazoa</taxon>
        <taxon>Spiralia</taxon>
        <taxon>Lophotrochozoa</taxon>
        <taxon>Platyhelminthes</taxon>
        <taxon>Cestoda</taxon>
        <taxon>Eucestoda</taxon>
        <taxon>Cyclophyllidea</taxon>
        <taxon>Mesocestoididae</taxon>
        <taxon>Mesocestoides</taxon>
    </lineage>
</organism>
<sequence length="113" mass="11780">MAPATASAGVGNRQSAVTVSDGGNPVDFSAVSSSNSSSQNHHHPHLGQELRAQTCYNSLPAKKEKAHTSANGGTPEAVKAISTEELSQEMANLDGLMKDLSMITQNEFGCLQP</sequence>
<dbReference type="WBParaSite" id="MCU_007370-RA">
    <property type="protein sequence ID" value="MCU_007370-RA"/>
    <property type="gene ID" value="MCU_007370"/>
</dbReference>
<dbReference type="InterPro" id="IPR010560">
    <property type="entry name" value="Neogenin_C"/>
</dbReference>
<proteinExistence type="predicted"/>
<evidence type="ECO:0000256" key="1">
    <source>
        <dbReference type="ARBA" id="ARBA00004479"/>
    </source>
</evidence>
<evidence type="ECO:0000313" key="10">
    <source>
        <dbReference type="WBParaSite" id="MCU_007370-RA"/>
    </source>
</evidence>
<dbReference type="OrthoDB" id="6266590at2759"/>
<keyword evidence="3" id="KW-1133">Transmembrane helix</keyword>
<name>A0A0R3U5D2_MESCO</name>
<reference evidence="8 9" key="1">
    <citation type="submission" date="2018-10" db="EMBL/GenBank/DDBJ databases">
        <authorList>
            <consortium name="Pathogen Informatics"/>
        </authorList>
    </citation>
    <scope>NUCLEOTIDE SEQUENCE [LARGE SCALE GENOMIC DNA]</scope>
</reference>
<evidence type="ECO:0000256" key="6">
    <source>
        <dbReference type="SAM" id="MobiDB-lite"/>
    </source>
</evidence>
<evidence type="ECO:0000256" key="4">
    <source>
        <dbReference type="ARBA" id="ARBA00023136"/>
    </source>
</evidence>
<keyword evidence="4" id="KW-0472">Membrane</keyword>
<feature type="compositionally biased region" description="Low complexity" evidence="6">
    <location>
        <begin position="29"/>
        <end position="38"/>
    </location>
</feature>
<evidence type="ECO:0000256" key="3">
    <source>
        <dbReference type="ARBA" id="ARBA00022989"/>
    </source>
</evidence>
<evidence type="ECO:0000313" key="8">
    <source>
        <dbReference type="EMBL" id="VDD75924.1"/>
    </source>
</evidence>
<gene>
    <name evidence="8" type="ORF">MCOS_LOCUS1927</name>
</gene>
<protein>
    <submittedName>
        <fullName evidence="10">Neogenin_C domain-containing protein</fullName>
    </submittedName>
</protein>
<feature type="domain" description="Neogenin C-terminal" evidence="7">
    <location>
        <begin position="59"/>
        <end position="105"/>
    </location>
</feature>
<keyword evidence="5" id="KW-0325">Glycoprotein</keyword>
<reference evidence="10" key="2">
    <citation type="submission" date="2019-11" db="UniProtKB">
        <authorList>
            <consortium name="WormBaseParasite"/>
        </authorList>
    </citation>
    <scope>IDENTIFICATION</scope>
</reference>
<dbReference type="STRING" id="53468.A0A0R3U5D2"/>
<keyword evidence="2" id="KW-0812">Transmembrane</keyword>
<evidence type="ECO:0000256" key="5">
    <source>
        <dbReference type="ARBA" id="ARBA00023180"/>
    </source>
</evidence>
<dbReference type="Proteomes" id="UP000267029">
    <property type="component" value="Unassembled WGS sequence"/>
</dbReference>
<feature type="region of interest" description="Disordered" evidence="6">
    <location>
        <begin position="1"/>
        <end position="54"/>
    </location>
</feature>
<accession>A0A0R3U5D2</accession>
<evidence type="ECO:0000259" key="7">
    <source>
        <dbReference type="Pfam" id="PF06583"/>
    </source>
</evidence>
<dbReference type="AlphaFoldDB" id="A0A0R3U5D2"/>
<evidence type="ECO:0000313" key="9">
    <source>
        <dbReference type="Proteomes" id="UP000267029"/>
    </source>
</evidence>
<evidence type="ECO:0000256" key="2">
    <source>
        <dbReference type="ARBA" id="ARBA00022692"/>
    </source>
</evidence>
<dbReference type="EMBL" id="UXSR01000278">
    <property type="protein sequence ID" value="VDD75924.1"/>
    <property type="molecule type" value="Genomic_DNA"/>
</dbReference>
<comment type="subcellular location">
    <subcellularLocation>
        <location evidence="1">Membrane</location>
        <topology evidence="1">Single-pass type I membrane protein</topology>
    </subcellularLocation>
</comment>
<keyword evidence="9" id="KW-1185">Reference proteome</keyword>
<dbReference type="GO" id="GO:0016020">
    <property type="term" value="C:membrane"/>
    <property type="evidence" value="ECO:0007669"/>
    <property type="project" value="UniProtKB-SubCell"/>
</dbReference>
<dbReference type="Pfam" id="PF06583">
    <property type="entry name" value="Neogenin_C"/>
    <property type="match status" value="1"/>
</dbReference>